<sequence length="504" mass="55957">MAVTTRHSINPLCFLHSICAHRPFACSQLSNNKRHKANGLLVGLLQKTGSCGGRMRFILHHHLQTRVVSDLCNAALQQASSTSPSADSSLAKVSTGSQRKLVFLGPVEYNRLLPCTQHILPARIEHMLVEQEGNIVDIVSTALALPPAYVADLINFGAMHYALECPTPLPTASSEQLELYDRVTHLRSLQKTQRASLKGKTMKEAQKVFRVTSEDFHVETGTYLRVHVHPKRAPRVYEIDWLSRIIAETDSYVVLDKPAGVSVGGTVDNLEEMCATFVGRALGLKDPLIVTHQIDTCTEGCVVFAKTKQFSSHFHKLLRERKVKKEYCALAAAPVAVGRHVHFMQPARYAPRILSQLPNAGWFHCELEVQNCKQVPWPSPAIQEQFLIGDCGWVSSSNAYECPVRLLTGRTHQIRAQFAALGAPLVGDSVYMPAAAARLRSPNLDPFLDRLRAANEDDLELGEEIWKAQHGPEPERAVGLQASVLSWEGEPCIFRAGPPWWRQI</sequence>
<evidence type="ECO:0000259" key="1">
    <source>
        <dbReference type="Pfam" id="PF00849"/>
    </source>
</evidence>
<dbReference type="Pfam" id="PF00849">
    <property type="entry name" value="PseudoU_synth_2"/>
    <property type="match status" value="1"/>
</dbReference>
<dbReference type="PANTHER" id="PTHR21600:SF52">
    <property type="entry name" value="PSEUDOURIDINE SYNTHASE RSUA_RLUA-LIKE DOMAIN-CONTAINING PROTEIN"/>
    <property type="match status" value="1"/>
</dbReference>
<dbReference type="InterPro" id="IPR020103">
    <property type="entry name" value="PsdUridine_synth_cat_dom_sf"/>
</dbReference>
<evidence type="ECO:0000313" key="3">
    <source>
        <dbReference type="Proteomes" id="UP001497512"/>
    </source>
</evidence>
<evidence type="ECO:0000313" key="2">
    <source>
        <dbReference type="EMBL" id="CAK9231630.1"/>
    </source>
</evidence>
<dbReference type="SUPFAM" id="SSF55120">
    <property type="entry name" value="Pseudouridine synthase"/>
    <property type="match status" value="1"/>
</dbReference>
<name>A0ABP0UWQ3_9BRYO</name>
<dbReference type="Gene3D" id="3.30.2350.10">
    <property type="entry name" value="Pseudouridine synthase"/>
    <property type="match status" value="1"/>
</dbReference>
<feature type="domain" description="Pseudouridine synthase RsuA/RluA-like" evidence="1">
    <location>
        <begin position="252"/>
        <end position="420"/>
    </location>
</feature>
<protein>
    <recommendedName>
        <fullName evidence="1">Pseudouridine synthase RsuA/RluA-like domain-containing protein</fullName>
    </recommendedName>
</protein>
<dbReference type="InterPro" id="IPR006145">
    <property type="entry name" value="PsdUridine_synth_RsuA/RluA"/>
</dbReference>
<reference evidence="2" key="1">
    <citation type="submission" date="2024-02" db="EMBL/GenBank/DDBJ databases">
        <authorList>
            <consortium name="ELIXIR-Norway"/>
            <consortium name="Elixir Norway"/>
        </authorList>
    </citation>
    <scope>NUCLEOTIDE SEQUENCE</scope>
</reference>
<organism evidence="2 3">
    <name type="scientific">Sphagnum troendelagicum</name>
    <dbReference type="NCBI Taxonomy" id="128251"/>
    <lineage>
        <taxon>Eukaryota</taxon>
        <taxon>Viridiplantae</taxon>
        <taxon>Streptophyta</taxon>
        <taxon>Embryophyta</taxon>
        <taxon>Bryophyta</taxon>
        <taxon>Sphagnophytina</taxon>
        <taxon>Sphagnopsida</taxon>
        <taxon>Sphagnales</taxon>
        <taxon>Sphagnaceae</taxon>
        <taxon>Sphagnum</taxon>
    </lineage>
</organism>
<gene>
    <name evidence="2" type="ORF">CSSPTR1EN2_LOCUS20809</name>
</gene>
<dbReference type="Proteomes" id="UP001497512">
    <property type="component" value="Chromosome 7"/>
</dbReference>
<accession>A0ABP0UWQ3</accession>
<keyword evidence="3" id="KW-1185">Reference proteome</keyword>
<dbReference type="EMBL" id="OZ019899">
    <property type="protein sequence ID" value="CAK9231630.1"/>
    <property type="molecule type" value="Genomic_DNA"/>
</dbReference>
<dbReference type="PANTHER" id="PTHR21600">
    <property type="entry name" value="MITOCHONDRIAL RNA PSEUDOURIDINE SYNTHASE"/>
    <property type="match status" value="1"/>
</dbReference>
<dbReference type="CDD" id="cd02869">
    <property type="entry name" value="PseudoU_synth_RluA_like"/>
    <property type="match status" value="1"/>
</dbReference>
<dbReference type="InterPro" id="IPR050188">
    <property type="entry name" value="RluA_PseudoU_synthase"/>
</dbReference>
<proteinExistence type="predicted"/>